<dbReference type="InterPro" id="IPR035644">
    <property type="entry name" value="MraZ_C"/>
</dbReference>
<evidence type="ECO:0000313" key="9">
    <source>
        <dbReference type="EMBL" id="KAA5613578.1"/>
    </source>
</evidence>
<evidence type="ECO:0000256" key="1">
    <source>
        <dbReference type="ARBA" id="ARBA00013860"/>
    </source>
</evidence>
<evidence type="ECO:0000256" key="7">
    <source>
        <dbReference type="HAMAP-Rule" id="MF_01008"/>
    </source>
</evidence>
<dbReference type="NCBIfam" id="NF001477">
    <property type="entry name" value="PRK00326.2-4"/>
    <property type="match status" value="1"/>
</dbReference>
<evidence type="ECO:0000256" key="5">
    <source>
        <dbReference type="ARBA" id="ARBA00023125"/>
    </source>
</evidence>
<keyword evidence="6 7" id="KW-0804">Transcription</keyword>
<evidence type="ECO:0000256" key="6">
    <source>
        <dbReference type="ARBA" id="ARBA00023163"/>
    </source>
</evidence>
<proteinExistence type="inferred from homology"/>
<dbReference type="SUPFAM" id="SSF89447">
    <property type="entry name" value="AbrB/MazE/MraZ-like"/>
    <property type="match status" value="1"/>
</dbReference>
<dbReference type="Gene3D" id="3.40.1550.20">
    <property type="entry name" value="Transcriptional regulator MraZ domain"/>
    <property type="match status" value="1"/>
</dbReference>
<feature type="domain" description="SpoVT-AbrB" evidence="8">
    <location>
        <begin position="84"/>
        <end position="127"/>
    </location>
</feature>
<dbReference type="AlphaFoldDB" id="A0A5M6J1Q3"/>
<evidence type="ECO:0000259" key="8">
    <source>
        <dbReference type="PROSITE" id="PS51740"/>
    </source>
</evidence>
<comment type="caution">
    <text evidence="9">The sequence shown here is derived from an EMBL/GenBank/DDBJ whole genome shotgun (WGS) entry which is preliminary data.</text>
</comment>
<keyword evidence="2 7" id="KW-0963">Cytoplasm</keyword>
<dbReference type="InterPro" id="IPR020603">
    <property type="entry name" value="MraZ_dom"/>
</dbReference>
<evidence type="ECO:0000256" key="4">
    <source>
        <dbReference type="ARBA" id="ARBA00023015"/>
    </source>
</evidence>
<accession>A0A5M6J1Q3</accession>
<keyword evidence="3" id="KW-0677">Repeat</keyword>
<dbReference type="CDD" id="cd16321">
    <property type="entry name" value="MraZ_C"/>
    <property type="match status" value="1"/>
</dbReference>
<dbReference type="GO" id="GO:0000976">
    <property type="term" value="F:transcription cis-regulatory region binding"/>
    <property type="evidence" value="ECO:0007669"/>
    <property type="project" value="TreeGrafter"/>
</dbReference>
<dbReference type="GO" id="GO:0003700">
    <property type="term" value="F:DNA-binding transcription factor activity"/>
    <property type="evidence" value="ECO:0007669"/>
    <property type="project" value="UniProtKB-UniRule"/>
</dbReference>
<dbReference type="CDD" id="cd16320">
    <property type="entry name" value="MraZ_N"/>
    <property type="match status" value="1"/>
</dbReference>
<dbReference type="HAMAP" id="MF_01008">
    <property type="entry name" value="MraZ"/>
    <property type="match status" value="1"/>
</dbReference>
<dbReference type="InterPro" id="IPR003444">
    <property type="entry name" value="MraZ"/>
</dbReference>
<dbReference type="OrthoDB" id="9807753at2"/>
<dbReference type="EMBL" id="VWPK01000005">
    <property type="protein sequence ID" value="KAA5613578.1"/>
    <property type="molecule type" value="Genomic_DNA"/>
</dbReference>
<gene>
    <name evidence="7 9" type="primary">mraZ</name>
    <name evidence="9" type="ORF">F1189_03950</name>
</gene>
<comment type="subunit">
    <text evidence="7">Forms oligomers.</text>
</comment>
<sequence length="151" mass="16723">MTQFVGTHQNRLDAKGRVSIPAPFRNALKNADGVTSLILRPSHTYACIEGWPPAMFEALSAPLQKFDMFSEEQDDLAAVLFAEAYPVEADKEGRIVLPESLKDHASLTEAVLFMGLGRTFQIWEPKAAERRRAEARERVRARGLTLPGTAA</sequence>
<dbReference type="GO" id="GO:2000143">
    <property type="term" value="P:negative regulation of DNA-templated transcription initiation"/>
    <property type="evidence" value="ECO:0007669"/>
    <property type="project" value="TreeGrafter"/>
</dbReference>
<evidence type="ECO:0000256" key="3">
    <source>
        <dbReference type="ARBA" id="ARBA00022737"/>
    </source>
</evidence>
<keyword evidence="5 7" id="KW-0238">DNA-binding</keyword>
<protein>
    <recommendedName>
        <fullName evidence="1 7">Transcriptional regulator MraZ</fullName>
    </recommendedName>
</protein>
<evidence type="ECO:0000313" key="10">
    <source>
        <dbReference type="Proteomes" id="UP000325255"/>
    </source>
</evidence>
<dbReference type="RefSeq" id="WP_150039326.1">
    <property type="nucleotide sequence ID" value="NZ_OW485601.1"/>
</dbReference>
<dbReference type="GO" id="GO:0005737">
    <property type="term" value="C:cytoplasm"/>
    <property type="evidence" value="ECO:0007669"/>
    <property type="project" value="UniProtKB-UniRule"/>
</dbReference>
<dbReference type="InterPro" id="IPR007159">
    <property type="entry name" value="SpoVT-AbrB_dom"/>
</dbReference>
<organism evidence="9 10">
    <name type="scientific">Rhodovastum atsumiense</name>
    <dbReference type="NCBI Taxonomy" id="504468"/>
    <lineage>
        <taxon>Bacteria</taxon>
        <taxon>Pseudomonadati</taxon>
        <taxon>Pseudomonadota</taxon>
        <taxon>Alphaproteobacteria</taxon>
        <taxon>Acetobacterales</taxon>
        <taxon>Acetobacteraceae</taxon>
        <taxon>Rhodovastum</taxon>
    </lineage>
</organism>
<keyword evidence="4 7" id="KW-0805">Transcription regulation</keyword>
<dbReference type="InterPro" id="IPR037914">
    <property type="entry name" value="SpoVT-AbrB_sf"/>
</dbReference>
<reference evidence="9 10" key="1">
    <citation type="submission" date="2019-09" db="EMBL/GenBank/DDBJ databases">
        <title>Genome sequence of Rhodovastum atsumiense, a diverse member of the Acetobacteraceae family of non-sulfur purple photosynthetic bacteria.</title>
        <authorList>
            <person name="Meyer T."/>
            <person name="Kyndt J."/>
        </authorList>
    </citation>
    <scope>NUCLEOTIDE SEQUENCE [LARGE SCALE GENOMIC DNA]</scope>
    <source>
        <strain evidence="9 10">DSM 21279</strain>
    </source>
</reference>
<dbReference type="GO" id="GO:0009295">
    <property type="term" value="C:nucleoid"/>
    <property type="evidence" value="ECO:0007669"/>
    <property type="project" value="UniProtKB-SubCell"/>
</dbReference>
<keyword evidence="10" id="KW-1185">Reference proteome</keyword>
<dbReference type="PANTHER" id="PTHR34701">
    <property type="entry name" value="TRANSCRIPTIONAL REGULATOR MRAZ"/>
    <property type="match status" value="1"/>
</dbReference>
<comment type="subcellular location">
    <subcellularLocation>
        <location evidence="7">Cytoplasm</location>
        <location evidence="7">Nucleoid</location>
    </subcellularLocation>
</comment>
<dbReference type="InterPro" id="IPR038619">
    <property type="entry name" value="MraZ_sf"/>
</dbReference>
<dbReference type="PANTHER" id="PTHR34701:SF1">
    <property type="entry name" value="TRANSCRIPTIONAL REGULATOR MRAZ"/>
    <property type="match status" value="1"/>
</dbReference>
<name>A0A5M6J1Q3_9PROT</name>
<dbReference type="Proteomes" id="UP000325255">
    <property type="component" value="Unassembled WGS sequence"/>
</dbReference>
<comment type="similarity">
    <text evidence="7">Belongs to the MraZ family.</text>
</comment>
<evidence type="ECO:0000256" key="2">
    <source>
        <dbReference type="ARBA" id="ARBA00022490"/>
    </source>
</evidence>
<dbReference type="PROSITE" id="PS51740">
    <property type="entry name" value="SPOVT_ABRB"/>
    <property type="match status" value="2"/>
</dbReference>
<dbReference type="InterPro" id="IPR035642">
    <property type="entry name" value="MraZ_N"/>
</dbReference>
<dbReference type="Pfam" id="PF02381">
    <property type="entry name" value="MraZ"/>
    <property type="match status" value="2"/>
</dbReference>
<feature type="domain" description="SpoVT-AbrB" evidence="8">
    <location>
        <begin position="7"/>
        <end position="55"/>
    </location>
</feature>